<accession>A0A1X7VQG8</accession>
<reference evidence="15" key="1">
    <citation type="journal article" date="2010" name="Nature">
        <title>The Amphimedon queenslandica genome and the evolution of animal complexity.</title>
        <authorList>
            <person name="Srivastava M."/>
            <person name="Simakov O."/>
            <person name="Chapman J."/>
            <person name="Fahey B."/>
            <person name="Gauthier M.E."/>
            <person name="Mitros T."/>
            <person name="Richards G.S."/>
            <person name="Conaco C."/>
            <person name="Dacre M."/>
            <person name="Hellsten U."/>
            <person name="Larroux C."/>
            <person name="Putnam N.H."/>
            <person name="Stanke M."/>
            <person name="Adamska M."/>
            <person name="Darling A."/>
            <person name="Degnan S.M."/>
            <person name="Oakley T.H."/>
            <person name="Plachetzki D.C."/>
            <person name="Zhai Y."/>
            <person name="Adamski M."/>
            <person name="Calcino A."/>
            <person name="Cummins S.F."/>
            <person name="Goodstein D.M."/>
            <person name="Harris C."/>
            <person name="Jackson D.J."/>
            <person name="Leys S.P."/>
            <person name="Shu S."/>
            <person name="Woodcroft B.J."/>
            <person name="Vervoort M."/>
            <person name="Kosik K.S."/>
            <person name="Manning G."/>
            <person name="Degnan B.M."/>
            <person name="Rokhsar D.S."/>
        </authorList>
    </citation>
    <scope>NUCLEOTIDE SEQUENCE [LARGE SCALE GENOMIC DNA]</scope>
</reference>
<feature type="transmembrane region" description="Helical" evidence="13">
    <location>
        <begin position="219"/>
        <end position="244"/>
    </location>
</feature>
<dbReference type="OrthoDB" id="406287at2759"/>
<evidence type="ECO:0000256" key="7">
    <source>
        <dbReference type="ARBA" id="ARBA00022989"/>
    </source>
</evidence>
<feature type="transmembrane region" description="Helical" evidence="13">
    <location>
        <begin position="313"/>
        <end position="335"/>
    </location>
</feature>
<proteinExistence type="inferred from homology"/>
<feature type="transmembrane region" description="Helical" evidence="13">
    <location>
        <begin position="284"/>
        <end position="307"/>
    </location>
</feature>
<evidence type="ECO:0000256" key="5">
    <source>
        <dbReference type="ARBA" id="ARBA00022679"/>
    </source>
</evidence>
<feature type="transmembrane region" description="Helical" evidence="13">
    <location>
        <begin position="68"/>
        <end position="86"/>
    </location>
</feature>
<dbReference type="PANTHER" id="PTHR31201">
    <property type="entry name" value="OS01G0585100 PROTEIN"/>
    <property type="match status" value="1"/>
</dbReference>
<dbReference type="InterPro" id="IPR021261">
    <property type="entry name" value="GPCAT"/>
</dbReference>
<protein>
    <recommendedName>
        <fullName evidence="3">Glycerophosphocholine acyltransferase 1</fullName>
    </recommendedName>
</protein>
<keyword evidence="9 13" id="KW-0472">Membrane</keyword>
<dbReference type="EnsemblMetazoa" id="Aqu2.1.41668_001">
    <property type="protein sequence ID" value="Aqu2.1.41668_001"/>
    <property type="gene ID" value="Aqu2.1.41668"/>
</dbReference>
<evidence type="ECO:0000256" key="9">
    <source>
        <dbReference type="ARBA" id="ARBA00023136"/>
    </source>
</evidence>
<keyword evidence="10" id="KW-0594">Phospholipid biosynthesis</keyword>
<keyword evidence="12" id="KW-0012">Acyltransferase</keyword>
<dbReference type="EnsemblMetazoa" id="XM_020005730.1">
    <property type="protein sequence ID" value="XP_019861289.1"/>
    <property type="gene ID" value="LOC109589683"/>
</dbReference>
<keyword evidence="15" id="KW-1185">Reference proteome</keyword>
<dbReference type="KEGG" id="aqu:109589683"/>
<feature type="transmembrane region" description="Helical" evidence="13">
    <location>
        <begin position="142"/>
        <end position="162"/>
    </location>
</feature>
<evidence type="ECO:0000256" key="6">
    <source>
        <dbReference type="ARBA" id="ARBA00022692"/>
    </source>
</evidence>
<sequence length="348" mass="40547">MIIVVACGHGSLTTNNMATGEDKQEKSSKDEFGALDDLLDFESIELLDEDFNDIVSIRKLSDSTADKLTFTVFLSNVMLTAFLAGYVPQYFYYWHSVKSVALILIRWLIYKRKRWHYFLFDFCYFVNLLLFVYFWSPWKPNWLFPAIFVLSHGPLLFAIPLWRNSVVPHSLDKMTSLFIHISPPLATWGVRWFSTPEQGLVLCSKPSAPGPRGCDDVGWVELIVCPLGVYLVWMLLYVFVVLVWKKKRVRERSYVTSVGWMTERVKKGFLYKLFSICGEKYLKYIYFSWQTVYTCLGISSAFVSYHWMEYGVILMSVTMVIACYNGASFYIDVIGHKYYELKMNKNND</sequence>
<dbReference type="AlphaFoldDB" id="A0A1X7VQG8"/>
<gene>
    <name evidence="14" type="primary">109589683</name>
</gene>
<evidence type="ECO:0000256" key="8">
    <source>
        <dbReference type="ARBA" id="ARBA00023098"/>
    </source>
</evidence>
<evidence type="ECO:0000256" key="2">
    <source>
        <dbReference type="ARBA" id="ARBA00006675"/>
    </source>
</evidence>
<dbReference type="GO" id="GO:0016746">
    <property type="term" value="F:acyltransferase activity"/>
    <property type="evidence" value="ECO:0007669"/>
    <property type="project" value="UniProtKB-KW"/>
</dbReference>
<reference evidence="14" key="2">
    <citation type="submission" date="2017-05" db="UniProtKB">
        <authorList>
            <consortium name="EnsemblMetazoa"/>
        </authorList>
    </citation>
    <scope>IDENTIFICATION</scope>
</reference>
<name>A0A1X7VQG8_AMPQE</name>
<evidence type="ECO:0000256" key="1">
    <source>
        <dbReference type="ARBA" id="ARBA00004141"/>
    </source>
</evidence>
<keyword evidence="8" id="KW-0443">Lipid metabolism</keyword>
<keyword evidence="4" id="KW-0444">Lipid biosynthesis</keyword>
<organism evidence="14">
    <name type="scientific">Amphimedon queenslandica</name>
    <name type="common">Sponge</name>
    <dbReference type="NCBI Taxonomy" id="400682"/>
    <lineage>
        <taxon>Eukaryota</taxon>
        <taxon>Metazoa</taxon>
        <taxon>Porifera</taxon>
        <taxon>Demospongiae</taxon>
        <taxon>Heteroscleromorpha</taxon>
        <taxon>Haplosclerida</taxon>
        <taxon>Niphatidae</taxon>
        <taxon>Amphimedon</taxon>
    </lineage>
</organism>
<feature type="transmembrane region" description="Helical" evidence="13">
    <location>
        <begin position="117"/>
        <end position="136"/>
    </location>
</feature>
<dbReference type="Proteomes" id="UP000007879">
    <property type="component" value="Unassembled WGS sequence"/>
</dbReference>
<keyword evidence="6 13" id="KW-0812">Transmembrane</keyword>
<keyword evidence="5" id="KW-0808">Transferase</keyword>
<evidence type="ECO:0000256" key="11">
    <source>
        <dbReference type="ARBA" id="ARBA00023264"/>
    </source>
</evidence>
<evidence type="ECO:0000256" key="4">
    <source>
        <dbReference type="ARBA" id="ARBA00022516"/>
    </source>
</evidence>
<feature type="transmembrane region" description="Helical" evidence="13">
    <location>
        <begin position="174"/>
        <end position="194"/>
    </location>
</feature>
<feature type="transmembrane region" description="Helical" evidence="13">
    <location>
        <begin position="92"/>
        <end position="110"/>
    </location>
</feature>
<evidence type="ECO:0000313" key="14">
    <source>
        <dbReference type="EnsemblMetazoa" id="Aqu2.1.41668_001"/>
    </source>
</evidence>
<evidence type="ECO:0000256" key="13">
    <source>
        <dbReference type="SAM" id="Phobius"/>
    </source>
</evidence>
<keyword evidence="11" id="KW-1208">Phospholipid metabolism</keyword>
<dbReference type="PANTHER" id="PTHR31201:SF1">
    <property type="entry name" value="GLYCEROPHOSPHOCHOLINE ACYLTRANSFERASE 1"/>
    <property type="match status" value="1"/>
</dbReference>
<evidence type="ECO:0000256" key="10">
    <source>
        <dbReference type="ARBA" id="ARBA00023209"/>
    </source>
</evidence>
<evidence type="ECO:0000256" key="3">
    <source>
        <dbReference type="ARBA" id="ARBA00019082"/>
    </source>
</evidence>
<dbReference type="Pfam" id="PF10998">
    <property type="entry name" value="DUF2838"/>
    <property type="match status" value="1"/>
</dbReference>
<evidence type="ECO:0000313" key="15">
    <source>
        <dbReference type="Proteomes" id="UP000007879"/>
    </source>
</evidence>
<dbReference type="GO" id="GO:0006656">
    <property type="term" value="P:phosphatidylcholine biosynthetic process"/>
    <property type="evidence" value="ECO:0007669"/>
    <property type="project" value="TreeGrafter"/>
</dbReference>
<dbReference type="InParanoid" id="A0A1X7VQG8"/>
<dbReference type="GO" id="GO:0016020">
    <property type="term" value="C:membrane"/>
    <property type="evidence" value="ECO:0007669"/>
    <property type="project" value="UniProtKB-SubCell"/>
</dbReference>
<comment type="similarity">
    <text evidence="2">Belongs to the GPC1 family.</text>
</comment>
<evidence type="ECO:0000256" key="12">
    <source>
        <dbReference type="ARBA" id="ARBA00023315"/>
    </source>
</evidence>
<comment type="subcellular location">
    <subcellularLocation>
        <location evidence="1">Membrane</location>
        <topology evidence="1">Multi-pass membrane protein</topology>
    </subcellularLocation>
</comment>
<keyword evidence="7 13" id="KW-1133">Transmembrane helix</keyword>